<dbReference type="PANTHER" id="PTHR21277">
    <property type="entry name" value="TRANSCRIPTIONAL ADAPTER 1"/>
    <property type="match status" value="1"/>
</dbReference>
<dbReference type="VEuPathDB" id="FungiDB:MAPG_11061"/>
<keyword evidence="8" id="KW-1185">Reference proteome</keyword>
<dbReference type="EMBL" id="GL876979">
    <property type="protein sequence ID" value="KLU92114.1"/>
    <property type="molecule type" value="Genomic_DNA"/>
</dbReference>
<reference evidence="6" key="1">
    <citation type="submission" date="2010-05" db="EMBL/GenBank/DDBJ databases">
        <title>The Genome Sequence of Magnaporthe poae strain ATCC 64411.</title>
        <authorList>
            <consortium name="The Broad Institute Genome Sequencing Platform"/>
            <consortium name="Broad Institute Genome Sequencing Center for Infectious Disease"/>
            <person name="Ma L.-J."/>
            <person name="Dead R."/>
            <person name="Young S."/>
            <person name="Zeng Q."/>
            <person name="Koehrsen M."/>
            <person name="Alvarado L."/>
            <person name="Berlin A."/>
            <person name="Chapman S.B."/>
            <person name="Chen Z."/>
            <person name="Freedman E."/>
            <person name="Gellesch M."/>
            <person name="Goldberg J."/>
            <person name="Griggs A."/>
            <person name="Gujja S."/>
            <person name="Heilman E.R."/>
            <person name="Heiman D."/>
            <person name="Hepburn T."/>
            <person name="Howarth C."/>
            <person name="Jen D."/>
            <person name="Larson L."/>
            <person name="Mehta T."/>
            <person name="Neiman D."/>
            <person name="Pearson M."/>
            <person name="Roberts A."/>
            <person name="Saif S."/>
            <person name="Shea T."/>
            <person name="Shenoy N."/>
            <person name="Sisk P."/>
            <person name="Stolte C."/>
            <person name="Sykes S."/>
            <person name="Walk T."/>
            <person name="White J."/>
            <person name="Yandava C."/>
            <person name="Haas B."/>
            <person name="Nusbaum C."/>
            <person name="Birren B."/>
        </authorList>
    </citation>
    <scope>NUCLEOTIDE SEQUENCE</scope>
    <source>
        <strain evidence="6">ATCC 64411</strain>
    </source>
</reference>
<dbReference type="GO" id="GO:0006357">
    <property type="term" value="P:regulation of transcription by RNA polymerase II"/>
    <property type="evidence" value="ECO:0007669"/>
    <property type="project" value="TreeGrafter"/>
</dbReference>
<comment type="subcellular location">
    <subcellularLocation>
        <location evidence="1">Nucleus</location>
    </subcellularLocation>
</comment>
<dbReference type="STRING" id="644358.A0A0C4EE93"/>
<evidence type="ECO:0000256" key="1">
    <source>
        <dbReference type="ARBA" id="ARBA00004123"/>
    </source>
</evidence>
<reference evidence="8" key="2">
    <citation type="submission" date="2010-05" db="EMBL/GenBank/DDBJ databases">
        <title>The genome sequence of Magnaporthe poae strain ATCC 64411.</title>
        <authorList>
            <person name="Ma L.-J."/>
            <person name="Dead R."/>
            <person name="Young S."/>
            <person name="Zeng Q."/>
            <person name="Koehrsen M."/>
            <person name="Alvarado L."/>
            <person name="Berlin A."/>
            <person name="Chapman S.B."/>
            <person name="Chen Z."/>
            <person name="Freedman E."/>
            <person name="Gellesch M."/>
            <person name="Goldberg J."/>
            <person name="Griggs A."/>
            <person name="Gujja S."/>
            <person name="Heilman E.R."/>
            <person name="Heiman D."/>
            <person name="Hepburn T."/>
            <person name="Howarth C."/>
            <person name="Jen D."/>
            <person name="Larson L."/>
            <person name="Mehta T."/>
            <person name="Neiman D."/>
            <person name="Pearson M."/>
            <person name="Roberts A."/>
            <person name="Saif S."/>
            <person name="Shea T."/>
            <person name="Shenoy N."/>
            <person name="Sisk P."/>
            <person name="Stolte C."/>
            <person name="Sykes S."/>
            <person name="Walk T."/>
            <person name="White J."/>
            <person name="Yandava C."/>
            <person name="Haas B."/>
            <person name="Nusbaum C."/>
            <person name="Birren B."/>
        </authorList>
    </citation>
    <scope>NUCLEOTIDE SEQUENCE [LARGE SCALE GENOMIC DNA]</scope>
    <source>
        <strain evidence="8">ATCC 64411 / 73-15</strain>
    </source>
</reference>
<dbReference type="GO" id="GO:0003713">
    <property type="term" value="F:transcription coactivator activity"/>
    <property type="evidence" value="ECO:0007669"/>
    <property type="project" value="TreeGrafter"/>
</dbReference>
<evidence type="ECO:0000256" key="3">
    <source>
        <dbReference type="ARBA" id="ARBA00023163"/>
    </source>
</evidence>
<proteinExistence type="predicted"/>
<dbReference type="EMBL" id="ADBL01002720">
    <property type="status" value="NOT_ANNOTATED_CDS"/>
    <property type="molecule type" value="Genomic_DNA"/>
</dbReference>
<reference evidence="6" key="3">
    <citation type="submission" date="2011-03" db="EMBL/GenBank/DDBJ databases">
        <title>Annotation of Magnaporthe poae ATCC 64411.</title>
        <authorList>
            <person name="Ma L.-J."/>
            <person name="Dead R."/>
            <person name="Young S.K."/>
            <person name="Zeng Q."/>
            <person name="Gargeya S."/>
            <person name="Fitzgerald M."/>
            <person name="Haas B."/>
            <person name="Abouelleil A."/>
            <person name="Alvarado L."/>
            <person name="Arachchi H.M."/>
            <person name="Berlin A."/>
            <person name="Brown A."/>
            <person name="Chapman S.B."/>
            <person name="Chen Z."/>
            <person name="Dunbar C."/>
            <person name="Freedman E."/>
            <person name="Gearin G."/>
            <person name="Gellesch M."/>
            <person name="Goldberg J."/>
            <person name="Griggs A."/>
            <person name="Gujja S."/>
            <person name="Heiman D."/>
            <person name="Howarth C."/>
            <person name="Larson L."/>
            <person name="Lui A."/>
            <person name="MacDonald P.J.P."/>
            <person name="Mehta T."/>
            <person name="Montmayeur A."/>
            <person name="Murphy C."/>
            <person name="Neiman D."/>
            <person name="Pearson M."/>
            <person name="Priest M."/>
            <person name="Roberts A."/>
            <person name="Saif S."/>
            <person name="Shea T."/>
            <person name="Shenoy N."/>
            <person name="Sisk P."/>
            <person name="Stolte C."/>
            <person name="Sykes S."/>
            <person name="Yandava C."/>
            <person name="Wortman J."/>
            <person name="Nusbaum C."/>
            <person name="Birren B."/>
        </authorList>
    </citation>
    <scope>NUCLEOTIDE SEQUENCE</scope>
    <source>
        <strain evidence="6">ATCC 64411</strain>
    </source>
</reference>
<dbReference type="GO" id="GO:0005634">
    <property type="term" value="C:nucleus"/>
    <property type="evidence" value="ECO:0007669"/>
    <property type="project" value="UniProtKB-SubCell"/>
</dbReference>
<keyword evidence="2" id="KW-0805">Transcription regulation</keyword>
<evidence type="ECO:0008006" key="9">
    <source>
        <dbReference type="Google" id="ProtNLM"/>
    </source>
</evidence>
<evidence type="ECO:0000256" key="4">
    <source>
        <dbReference type="ARBA" id="ARBA00023242"/>
    </source>
</evidence>
<gene>
    <name evidence="6" type="ORF">MAPG_11061</name>
</gene>
<dbReference type="eggNOG" id="ENOG502RX84">
    <property type="taxonomic scope" value="Eukaryota"/>
</dbReference>
<dbReference type="EnsemblFungi" id="MAPG_11061T0">
    <property type="protein sequence ID" value="MAPG_11061T0"/>
    <property type="gene ID" value="MAPG_11061"/>
</dbReference>
<dbReference type="InterPro" id="IPR024738">
    <property type="entry name" value="Hfi1/Tada1"/>
</dbReference>
<keyword evidence="4" id="KW-0539">Nucleus</keyword>
<dbReference type="OMA" id="EMAFTRG"/>
<dbReference type="Pfam" id="PF12767">
    <property type="entry name" value="SAGA-Tad1"/>
    <property type="match status" value="1"/>
</dbReference>
<dbReference type="PANTHER" id="PTHR21277:SF5">
    <property type="entry name" value="TRANSCRIPTIONAL ADAPTER 1"/>
    <property type="match status" value="1"/>
</dbReference>
<name>A0A0C4EE93_MAGP6</name>
<feature type="region of interest" description="Disordered" evidence="5">
    <location>
        <begin position="383"/>
        <end position="424"/>
    </location>
</feature>
<reference evidence="7" key="4">
    <citation type="journal article" date="2015" name="G3 (Bethesda)">
        <title>Genome sequences of three phytopathogenic species of the Magnaporthaceae family of fungi.</title>
        <authorList>
            <person name="Okagaki L.H."/>
            <person name="Nunes C.C."/>
            <person name="Sailsbery J."/>
            <person name="Clay B."/>
            <person name="Brown D."/>
            <person name="John T."/>
            <person name="Oh Y."/>
            <person name="Young N."/>
            <person name="Fitzgerald M."/>
            <person name="Haas B.J."/>
            <person name="Zeng Q."/>
            <person name="Young S."/>
            <person name="Adiconis X."/>
            <person name="Fan L."/>
            <person name="Levin J.Z."/>
            <person name="Mitchell T.K."/>
            <person name="Okubara P.A."/>
            <person name="Farman M.L."/>
            <person name="Kohn L.M."/>
            <person name="Birren B."/>
            <person name="Ma L.-J."/>
            <person name="Dean R.A."/>
        </authorList>
    </citation>
    <scope>NUCLEOTIDE SEQUENCE</scope>
    <source>
        <strain evidence="7">ATCC 64411 / 73-15</strain>
    </source>
</reference>
<evidence type="ECO:0000313" key="8">
    <source>
        <dbReference type="Proteomes" id="UP000011715"/>
    </source>
</evidence>
<evidence type="ECO:0000256" key="2">
    <source>
        <dbReference type="ARBA" id="ARBA00023015"/>
    </source>
</evidence>
<dbReference type="AlphaFoldDB" id="A0A0C4EE93"/>
<evidence type="ECO:0000313" key="6">
    <source>
        <dbReference type="EMBL" id="KLU92114.1"/>
    </source>
</evidence>
<reference evidence="7" key="5">
    <citation type="submission" date="2015-06" db="UniProtKB">
        <authorList>
            <consortium name="EnsemblFungi"/>
        </authorList>
    </citation>
    <scope>IDENTIFICATION</scope>
    <source>
        <strain evidence="7">ATCC 64411</strain>
    </source>
</reference>
<evidence type="ECO:0000313" key="7">
    <source>
        <dbReference type="EnsemblFungi" id="MAPG_11061T0"/>
    </source>
</evidence>
<accession>A0A0C4EE93</accession>
<keyword evidence="3" id="KW-0804">Transcription</keyword>
<evidence type="ECO:0000256" key="5">
    <source>
        <dbReference type="SAM" id="MobiDB-lite"/>
    </source>
</evidence>
<sequence>MNPAELSRPAIGLTTPVLAHKSITVSAPVPQKTPKIGTAVPARIDLEPVYSALKSALGPEQWLVYKETIPQFLVGRLTQAEFAERIDPILASPTGEREHLHNQLIAAIYGNVTRDLPDPGLAPWVSANDKPSTAVSNKPSTGDAAERRLKGEVMQLPSRDRRRIKDLALNVIDPYETLAGVFSEHHKAKALKSLEVPPSAGGLNRMNWDLEIRKRYAQPLAVESGEFPDTSNVEARMLPFCYEYGLLSGHAPEAAQFVSIAAEVFIKEMLSTVFSRTRSNGAGELGGGITNPTEGTSWIQTHRYRKQLAREEGAARRGELTRDKSGLLPVESRSAIEQGALGMADLRLALEMGECGMATFPIISQSIMFSYREGELEQWEDYTWMDDGTPKPRDSDHDGDTRMGGGTANGTDHKASGGAPLPNGVSYDQDAMDLDDLDGIWWEGADSDDGGILDGVLDSCLAVG</sequence>
<dbReference type="GO" id="GO:0000124">
    <property type="term" value="C:SAGA complex"/>
    <property type="evidence" value="ECO:0007669"/>
    <property type="project" value="UniProtKB-ARBA"/>
</dbReference>
<organism evidence="7 8">
    <name type="scientific">Magnaporthiopsis poae (strain ATCC 64411 / 73-15)</name>
    <name type="common">Kentucky bluegrass fungus</name>
    <name type="synonym">Magnaporthe poae</name>
    <dbReference type="NCBI Taxonomy" id="644358"/>
    <lineage>
        <taxon>Eukaryota</taxon>
        <taxon>Fungi</taxon>
        <taxon>Dikarya</taxon>
        <taxon>Ascomycota</taxon>
        <taxon>Pezizomycotina</taxon>
        <taxon>Sordariomycetes</taxon>
        <taxon>Sordariomycetidae</taxon>
        <taxon>Magnaporthales</taxon>
        <taxon>Magnaporthaceae</taxon>
        <taxon>Magnaporthiopsis</taxon>
    </lineage>
</organism>
<dbReference type="Proteomes" id="UP000011715">
    <property type="component" value="Unassembled WGS sequence"/>
</dbReference>
<protein>
    <recommendedName>
        <fullName evidence="9">Transcriptional coactivator HFI1/ADA1</fullName>
    </recommendedName>
</protein>
<feature type="compositionally biased region" description="Basic and acidic residues" evidence="5">
    <location>
        <begin position="388"/>
        <end position="401"/>
    </location>
</feature>
<dbReference type="OrthoDB" id="10264870at2759"/>